<gene>
    <name evidence="5" type="ORF">HPK16_05315</name>
</gene>
<evidence type="ECO:0000256" key="4">
    <source>
        <dbReference type="PROSITE-ProRule" id="PRU00742"/>
    </source>
</evidence>
<dbReference type="Proteomes" id="UP000548787">
    <property type="component" value="Unassembled WGS sequence"/>
</dbReference>
<dbReference type="EMBL" id="JABJVM010000004">
    <property type="protein sequence ID" value="MBA3925757.1"/>
    <property type="molecule type" value="Genomic_DNA"/>
</dbReference>
<evidence type="ECO:0000256" key="2">
    <source>
        <dbReference type="ARBA" id="ARBA00022801"/>
    </source>
</evidence>
<dbReference type="PRINTS" id="PR00116">
    <property type="entry name" value="ARGINASE"/>
</dbReference>
<dbReference type="Pfam" id="PF00491">
    <property type="entry name" value="Arginase"/>
    <property type="match status" value="1"/>
</dbReference>
<dbReference type="GO" id="GO:0005829">
    <property type="term" value="C:cytosol"/>
    <property type="evidence" value="ECO:0007669"/>
    <property type="project" value="TreeGrafter"/>
</dbReference>
<evidence type="ECO:0008006" key="7">
    <source>
        <dbReference type="Google" id="ProtNLM"/>
    </source>
</evidence>
<reference evidence="5 6" key="1">
    <citation type="submission" date="2020-08" db="EMBL/GenBank/DDBJ databases">
        <title>Listeria ohnekaius sp. nov. and Listeria portnoyii sp. nov. isolated from non-agricultural and natural environments.</title>
        <authorList>
            <person name="Weller D."/>
            <person name="Belias A.M."/>
            <person name="Liao J."/>
            <person name="Guo S."/>
            <person name="Orsi R.H."/>
            <person name="Wiedmann M."/>
        </authorList>
    </citation>
    <scope>NUCLEOTIDE SEQUENCE [LARGE SCALE GENOMIC DNA]</scope>
    <source>
        <strain evidence="5 6">FSL W9-0585</strain>
    </source>
</reference>
<comment type="caution">
    <text evidence="5">The sequence shown here is derived from an EMBL/GenBank/DDBJ whole genome shotgun (WGS) entry which is preliminary data.</text>
</comment>
<dbReference type="AlphaFoldDB" id="A0A7W1YFK6"/>
<organism evidence="5 6">
    <name type="scientific">Listeria rustica</name>
    <dbReference type="NCBI Taxonomy" id="2713503"/>
    <lineage>
        <taxon>Bacteria</taxon>
        <taxon>Bacillati</taxon>
        <taxon>Bacillota</taxon>
        <taxon>Bacilli</taxon>
        <taxon>Bacillales</taxon>
        <taxon>Listeriaceae</taxon>
        <taxon>Listeria</taxon>
    </lineage>
</organism>
<sequence length="299" mass="34064">MKKIGILGVPWMFHEERQGVALAPYAMRYTGVMGMLEKLVDVVKDYHNMAFFTDMEQEAILKSKDLKAITYKLKELREIVVDMKVEGGIPIVFGGDQLISLSSIAGMEDEEIERTVIWVNAHADMGRELKQDNLCHNVMATVIGRGPAELGAIMNHRFVSGDNVCIVGTRRIDYDELRVIEEEGILHYEMTTIDRMGFAMVTDEIIQWLAKQDGNVHLVLDVDAIDPEFTPGTDFISQGGIYWREIRYFMKNLALSDKIDAMTFVGINPLNDDKNKTSQFVVSLLEEYFQVKNMQIDHF</sequence>
<dbReference type="PROSITE" id="PS51409">
    <property type="entry name" value="ARGINASE_2"/>
    <property type="match status" value="1"/>
</dbReference>
<keyword evidence="2" id="KW-0378">Hydrolase</keyword>
<keyword evidence="6" id="KW-1185">Reference proteome</keyword>
<protein>
    <recommendedName>
        <fullName evidence="7">Arginase</fullName>
    </recommendedName>
</protein>
<keyword evidence="3" id="KW-0464">Manganese</keyword>
<dbReference type="RefSeq" id="WP_181675975.1">
    <property type="nucleotide sequence ID" value="NZ_JABJVM010000004.1"/>
</dbReference>
<evidence type="ECO:0000313" key="5">
    <source>
        <dbReference type="EMBL" id="MBA3925757.1"/>
    </source>
</evidence>
<dbReference type="SUPFAM" id="SSF52768">
    <property type="entry name" value="Arginase/deacetylase"/>
    <property type="match status" value="1"/>
</dbReference>
<comment type="similarity">
    <text evidence="4">Belongs to the arginase family.</text>
</comment>
<dbReference type="GO" id="GO:0030145">
    <property type="term" value="F:manganese ion binding"/>
    <property type="evidence" value="ECO:0007669"/>
    <property type="project" value="TreeGrafter"/>
</dbReference>
<dbReference type="PANTHER" id="PTHR43782:SF3">
    <property type="entry name" value="ARGINASE"/>
    <property type="match status" value="1"/>
</dbReference>
<dbReference type="PANTHER" id="PTHR43782">
    <property type="entry name" value="ARGINASE"/>
    <property type="match status" value="1"/>
</dbReference>
<dbReference type="InterPro" id="IPR006035">
    <property type="entry name" value="Ureohydrolase"/>
</dbReference>
<dbReference type="GO" id="GO:0004053">
    <property type="term" value="F:arginase activity"/>
    <property type="evidence" value="ECO:0007669"/>
    <property type="project" value="TreeGrafter"/>
</dbReference>
<proteinExistence type="inferred from homology"/>
<dbReference type="Gene3D" id="3.40.800.10">
    <property type="entry name" value="Ureohydrolase domain"/>
    <property type="match status" value="1"/>
</dbReference>
<name>A0A7W1YFK6_9LIST</name>
<evidence type="ECO:0000256" key="3">
    <source>
        <dbReference type="ARBA" id="ARBA00023211"/>
    </source>
</evidence>
<evidence type="ECO:0000256" key="1">
    <source>
        <dbReference type="ARBA" id="ARBA00022723"/>
    </source>
</evidence>
<evidence type="ECO:0000313" key="6">
    <source>
        <dbReference type="Proteomes" id="UP000548787"/>
    </source>
</evidence>
<accession>A0A7W1YFK6</accession>
<dbReference type="InterPro" id="IPR023696">
    <property type="entry name" value="Ureohydrolase_dom_sf"/>
</dbReference>
<keyword evidence="1" id="KW-0479">Metal-binding</keyword>
<dbReference type="PIRSF" id="PIRSF036979">
    <property type="entry name" value="Arginase"/>
    <property type="match status" value="1"/>
</dbReference>